<reference evidence="2 3" key="2">
    <citation type="journal article" date="2006" name="J. Microbiol. Methods">
        <title>Genomic flank-sequencing of plasposon insertion sites for rapid identification of functional genes.</title>
        <authorList>
            <person name="Leveau J.H."/>
            <person name="Gerards S."/>
            <person name="Fritsche K."/>
            <person name="Zondag G."/>
            <person name="van Veen J.A."/>
        </authorList>
    </citation>
    <scope>NUCLEOTIDE SEQUENCE [LARGE SCALE GENOMIC DNA]</scope>
    <source>
        <strain evidence="2 3">Ter331</strain>
    </source>
</reference>
<accession>G0AEL3</accession>
<reference evidence="3" key="6">
    <citation type="submission" date="2011-05" db="EMBL/GenBank/DDBJ databases">
        <title>Complete sequence of Collimonas fungivorans Ter331.</title>
        <authorList>
            <person name="Leveau J.H."/>
        </authorList>
    </citation>
    <scope>NUCLEOTIDE SEQUENCE [LARGE SCALE GENOMIC DNA]</scope>
    <source>
        <strain evidence="3">Ter331</strain>
    </source>
</reference>
<organism evidence="2 3">
    <name type="scientific">Collimonas fungivorans (strain Ter331)</name>
    <dbReference type="NCBI Taxonomy" id="1005048"/>
    <lineage>
        <taxon>Bacteria</taxon>
        <taxon>Pseudomonadati</taxon>
        <taxon>Pseudomonadota</taxon>
        <taxon>Betaproteobacteria</taxon>
        <taxon>Burkholderiales</taxon>
        <taxon>Oxalobacteraceae</taxon>
        <taxon>Collimonas</taxon>
    </lineage>
</organism>
<evidence type="ECO:0000256" key="1">
    <source>
        <dbReference type="SAM" id="Phobius"/>
    </source>
</evidence>
<evidence type="ECO:0000313" key="3">
    <source>
        <dbReference type="Proteomes" id="UP000008392"/>
    </source>
</evidence>
<dbReference type="AlphaFoldDB" id="G0AEL3"/>
<dbReference type="EMBL" id="CP002745">
    <property type="protein sequence ID" value="AEK64221.1"/>
    <property type="molecule type" value="Genomic_DNA"/>
</dbReference>
<reference evidence="2 3" key="3">
    <citation type="journal article" date="2008" name="FEMS Microbiol. Ecol.">
        <title>Identification and characterization of genes underlying chitinolysis in Collimonas fungivorans Ter331.</title>
        <authorList>
            <person name="Fritsche K."/>
            <person name="de Boer W."/>
            <person name="Gerards S."/>
            <person name="van den Berg M."/>
            <person name="van Veen J.A."/>
            <person name="Leveau J.H."/>
        </authorList>
    </citation>
    <scope>NUCLEOTIDE SEQUENCE [LARGE SCALE GENOMIC DNA]</scope>
    <source>
        <strain evidence="2 3">Ter331</strain>
    </source>
</reference>
<keyword evidence="3" id="KW-1185">Reference proteome</keyword>
<sequence>MLPNHKLMQQIRLPAEARFAGRATVSAIVLMAIFAPIM</sequence>
<evidence type="ECO:0000313" key="2">
    <source>
        <dbReference type="EMBL" id="AEK64221.1"/>
    </source>
</evidence>
<dbReference type="HOGENOM" id="CLU_3326845_0_0_4"/>
<proteinExistence type="predicted"/>
<dbReference type="Proteomes" id="UP000008392">
    <property type="component" value="Chromosome"/>
</dbReference>
<keyword evidence="1" id="KW-1133">Transmembrane helix</keyword>
<keyword evidence="1" id="KW-0472">Membrane</keyword>
<gene>
    <name evidence="2" type="ordered locus">CFU_4400</name>
</gene>
<dbReference type="STRING" id="1005048.CFU_4400"/>
<feature type="transmembrane region" description="Helical" evidence="1">
    <location>
        <begin position="20"/>
        <end position="37"/>
    </location>
</feature>
<reference evidence="2 3" key="1">
    <citation type="journal article" date="2004" name="Environ. Microbiol.">
        <title>Phylogeny-function analysis of (meta)genomic libraries: screening for expression of ribosomal RNA genes by large-insert library fluorescent in situ hybridization (LIL-FISH).</title>
        <authorList>
            <person name="Leveau J.H."/>
            <person name="Gerards S."/>
            <person name="de Boer W."/>
            <person name="van Veen J.A."/>
        </authorList>
    </citation>
    <scope>NUCLEOTIDE SEQUENCE [LARGE SCALE GENOMIC DNA]</scope>
    <source>
        <strain evidence="2 3">Ter331</strain>
    </source>
</reference>
<keyword evidence="1" id="KW-0812">Transmembrane</keyword>
<reference evidence="2 3" key="5">
    <citation type="journal article" date="2011" name="ISME J.">
        <title>Dual transcriptional profiling of a bacterial/fungal confrontation: Collimonas fungivorans versus Aspergillus niger.</title>
        <authorList>
            <person name="Mela F."/>
            <person name="Fritsche K."/>
            <person name="de Boer W."/>
            <person name="van Veen J.A."/>
            <person name="de Graaff L.H."/>
            <person name="van den Berg M."/>
            <person name="Leveau J.H."/>
        </authorList>
    </citation>
    <scope>NUCLEOTIDE SEQUENCE [LARGE SCALE GENOMIC DNA]</scope>
    <source>
        <strain evidence="2 3">Ter331</strain>
    </source>
</reference>
<reference evidence="2 3" key="4">
    <citation type="journal article" date="2010" name="Environ. Microbiol.">
        <title>The bacterial genus Collimonas: mycophagy, weathering and other adaptive solutions to life in oligotrophic soil environments.</title>
        <authorList>
            <person name="Leveau J.H."/>
            <person name="Uroz S."/>
            <person name="de Boer W."/>
        </authorList>
    </citation>
    <scope>NUCLEOTIDE SEQUENCE [LARGE SCALE GENOMIC DNA]</scope>
    <source>
        <strain evidence="2 3">Ter331</strain>
    </source>
</reference>
<dbReference type="KEGG" id="cfu:CFU_4400"/>
<protein>
    <submittedName>
        <fullName evidence="2">Uncharacterized protein</fullName>
    </submittedName>
</protein>
<name>G0AEL3_COLFT</name>